<keyword evidence="1" id="KW-0472">Membrane</keyword>
<organism evidence="2 3">
    <name type="scientific">Phytophthora lilii</name>
    <dbReference type="NCBI Taxonomy" id="2077276"/>
    <lineage>
        <taxon>Eukaryota</taxon>
        <taxon>Sar</taxon>
        <taxon>Stramenopiles</taxon>
        <taxon>Oomycota</taxon>
        <taxon>Peronosporomycetes</taxon>
        <taxon>Peronosporales</taxon>
        <taxon>Peronosporaceae</taxon>
        <taxon>Phytophthora</taxon>
    </lineage>
</organism>
<evidence type="ECO:0000313" key="3">
    <source>
        <dbReference type="Proteomes" id="UP001165083"/>
    </source>
</evidence>
<evidence type="ECO:0000256" key="1">
    <source>
        <dbReference type="SAM" id="Phobius"/>
    </source>
</evidence>
<keyword evidence="3" id="KW-1185">Reference proteome</keyword>
<comment type="caution">
    <text evidence="2">The sequence shown here is derived from an EMBL/GenBank/DDBJ whole genome shotgun (WGS) entry which is preliminary data.</text>
</comment>
<keyword evidence="1" id="KW-1133">Transmembrane helix</keyword>
<dbReference type="AlphaFoldDB" id="A0A9W6WNR9"/>
<sequence>MSYYTAEMAADTYAEYIAIGCSQSIVFWFGGHPLYPALRRQANSNLSNTNITQQRVNEAAMLGFQFVVEVVVDYVCVVLEMIIGIRYDRVKGLSVFLGVMFMTMAVLTINIPLPFVLVEVA</sequence>
<protein>
    <submittedName>
        <fullName evidence="2">Unnamed protein product</fullName>
    </submittedName>
</protein>
<accession>A0A9W6WNR9</accession>
<dbReference type="OrthoDB" id="101428at2759"/>
<evidence type="ECO:0000313" key="2">
    <source>
        <dbReference type="EMBL" id="GMF11575.1"/>
    </source>
</evidence>
<feature type="transmembrane region" description="Helical" evidence="1">
    <location>
        <begin position="95"/>
        <end position="117"/>
    </location>
</feature>
<gene>
    <name evidence="2" type="ORF">Plil01_000226400</name>
</gene>
<feature type="transmembrane region" description="Helical" evidence="1">
    <location>
        <begin position="62"/>
        <end position="83"/>
    </location>
</feature>
<proteinExistence type="predicted"/>
<dbReference type="Proteomes" id="UP001165083">
    <property type="component" value="Unassembled WGS sequence"/>
</dbReference>
<dbReference type="EMBL" id="BSXW01000080">
    <property type="protein sequence ID" value="GMF11575.1"/>
    <property type="molecule type" value="Genomic_DNA"/>
</dbReference>
<keyword evidence="1" id="KW-0812">Transmembrane</keyword>
<name>A0A9W6WNR9_9STRA</name>
<reference evidence="2" key="1">
    <citation type="submission" date="2023-04" db="EMBL/GenBank/DDBJ databases">
        <title>Phytophthora lilii NBRC 32176.</title>
        <authorList>
            <person name="Ichikawa N."/>
            <person name="Sato H."/>
            <person name="Tonouchi N."/>
        </authorList>
    </citation>
    <scope>NUCLEOTIDE SEQUENCE</scope>
    <source>
        <strain evidence="2">NBRC 32176</strain>
    </source>
</reference>